<dbReference type="PANTHER" id="PTHR42765:SF1">
    <property type="entry name" value="ISOLEUCINE--TRNA LIGASE, MITOCHONDRIAL"/>
    <property type="match status" value="1"/>
</dbReference>
<keyword evidence="5 11" id="KW-0547">Nucleotide-binding</keyword>
<evidence type="ECO:0000256" key="2">
    <source>
        <dbReference type="ARBA" id="ARBA00013165"/>
    </source>
</evidence>
<comment type="catalytic activity">
    <reaction evidence="10">
        <text>tRNA(Ile) + L-isoleucine + ATP = L-isoleucyl-tRNA(Ile) + AMP + diphosphate</text>
        <dbReference type="Rhea" id="RHEA:11060"/>
        <dbReference type="Rhea" id="RHEA-COMP:9666"/>
        <dbReference type="Rhea" id="RHEA-COMP:9695"/>
        <dbReference type="ChEBI" id="CHEBI:30616"/>
        <dbReference type="ChEBI" id="CHEBI:33019"/>
        <dbReference type="ChEBI" id="CHEBI:58045"/>
        <dbReference type="ChEBI" id="CHEBI:78442"/>
        <dbReference type="ChEBI" id="CHEBI:78528"/>
        <dbReference type="ChEBI" id="CHEBI:456215"/>
        <dbReference type="EC" id="6.1.1.5"/>
    </reaction>
</comment>
<dbReference type="EMBL" id="CP128385">
    <property type="protein sequence ID" value="WMI30494.1"/>
    <property type="molecule type" value="Genomic_DNA"/>
</dbReference>
<dbReference type="SUPFAM" id="SSF50677">
    <property type="entry name" value="ValRS/IleRS/LeuRS editing domain"/>
    <property type="match status" value="1"/>
</dbReference>
<dbReference type="GO" id="GO:0004822">
    <property type="term" value="F:isoleucine-tRNA ligase activity"/>
    <property type="evidence" value="ECO:0007669"/>
    <property type="project" value="UniProtKB-EC"/>
</dbReference>
<dbReference type="GO" id="GO:0006428">
    <property type="term" value="P:isoleucyl-tRNA aminoacylation"/>
    <property type="evidence" value="ECO:0007669"/>
    <property type="project" value="InterPro"/>
</dbReference>
<keyword evidence="6 11" id="KW-0067">ATP-binding</keyword>
<accession>A0AA51BKT9</accession>
<dbReference type="Proteomes" id="UP001238843">
    <property type="component" value="Chromosome"/>
</dbReference>
<evidence type="ECO:0000256" key="3">
    <source>
        <dbReference type="ARBA" id="ARBA00022490"/>
    </source>
</evidence>
<dbReference type="PANTHER" id="PTHR42765">
    <property type="entry name" value="SOLEUCYL-TRNA SYNTHETASE"/>
    <property type="match status" value="1"/>
</dbReference>
<dbReference type="GO" id="GO:0005524">
    <property type="term" value="F:ATP binding"/>
    <property type="evidence" value="ECO:0007669"/>
    <property type="project" value="UniProtKB-KW"/>
</dbReference>
<evidence type="ECO:0000256" key="9">
    <source>
        <dbReference type="ARBA" id="ARBA00025217"/>
    </source>
</evidence>
<feature type="domain" description="Aminoacyl-tRNA synthetase class Ia" evidence="12">
    <location>
        <begin position="49"/>
        <end position="637"/>
    </location>
</feature>
<evidence type="ECO:0000256" key="1">
    <source>
        <dbReference type="ARBA" id="ARBA00006887"/>
    </source>
</evidence>
<proteinExistence type="inferred from homology"/>
<evidence type="ECO:0000256" key="6">
    <source>
        <dbReference type="ARBA" id="ARBA00022840"/>
    </source>
</evidence>
<dbReference type="AlphaFoldDB" id="A0AA51BKT9"/>
<name>A0AA51BKT9_9BACT</name>
<dbReference type="GO" id="GO:0002161">
    <property type="term" value="F:aminoacyl-tRNA deacylase activity"/>
    <property type="evidence" value="ECO:0007669"/>
    <property type="project" value="InterPro"/>
</dbReference>
<evidence type="ECO:0000256" key="11">
    <source>
        <dbReference type="RuleBase" id="RU363035"/>
    </source>
</evidence>
<dbReference type="InterPro" id="IPR002300">
    <property type="entry name" value="aa-tRNA-synth_Ia"/>
</dbReference>
<gene>
    <name evidence="13" type="ORF">QTO32_00150</name>
</gene>
<dbReference type="InterPro" id="IPR001412">
    <property type="entry name" value="aa-tRNA-synth_I_CS"/>
</dbReference>
<dbReference type="PRINTS" id="PR00984">
    <property type="entry name" value="TRNASYNTHILE"/>
</dbReference>
<dbReference type="EC" id="6.1.1.5" evidence="2"/>
<comment type="function">
    <text evidence="9">Catalyzes the attachment of isoleucine to tRNA(Ile). As IleRS can inadvertently accommodate and process structurally similar amino acids such as valine, to avoid such errors it has two additional distinct tRNA(Ile)-dependent editing activities. One activity is designated as 'pretransfer' editing and involves the hydrolysis of activated Val-AMP. The other activity is designated 'posttransfer' editing and involves deacylation of mischarged Val-tRNA(Ile).</text>
</comment>
<dbReference type="InterPro" id="IPR009080">
    <property type="entry name" value="tRNAsynth_Ia_anticodon-bd"/>
</dbReference>
<dbReference type="SUPFAM" id="SSF52374">
    <property type="entry name" value="Nucleotidylyl transferase"/>
    <property type="match status" value="1"/>
</dbReference>
<dbReference type="Gene3D" id="3.40.50.620">
    <property type="entry name" value="HUPs"/>
    <property type="match status" value="2"/>
</dbReference>
<dbReference type="PROSITE" id="PS00178">
    <property type="entry name" value="AA_TRNA_LIGASE_I"/>
    <property type="match status" value="1"/>
</dbReference>
<comment type="similarity">
    <text evidence="1">Belongs to the class-I aminoacyl-tRNA synthetase family. IleS type 1 subfamily.</text>
</comment>
<evidence type="ECO:0000256" key="4">
    <source>
        <dbReference type="ARBA" id="ARBA00022598"/>
    </source>
</evidence>
<dbReference type="InterPro" id="IPR050081">
    <property type="entry name" value="Ile-tRNA_ligase"/>
</dbReference>
<keyword evidence="4 11" id="KW-0436">Ligase</keyword>
<evidence type="ECO:0000256" key="5">
    <source>
        <dbReference type="ARBA" id="ARBA00022741"/>
    </source>
</evidence>
<dbReference type="Gene3D" id="1.10.730.20">
    <property type="match status" value="1"/>
</dbReference>
<keyword evidence="7 11" id="KW-0648">Protein biosynthesis</keyword>
<sequence length="928" mass="108942">MELLNFKGSLFLPKTKFHMRGGLNVKELELIKFSLKLVKHKPYVFSNTTSTSSVIHDGPPFTNGNIHVGTALNKILKDVTNRYSYWVNGNAYPLIPGWDCHGLPIENKAIAFTRVKGNGVKQQLKVRILCKKISKKYIKLQQKQFKRLGLLIDWSLSYKTMDNCYESRVIGVFNNLLLRKLIYFKNKPVYWSIPCKTALAEAEIEYNKKLSDSMYLRFKVRNRRLLKGNLSIYLVSWTTNPWTLVFNQALCLKKTAKYVILKVWNLKTLFLCTPKFLNNLLYRLNITRFKIIQKTDFNKKNINTYCINPVNLKLTPVLFDEYVDLSTGTGVIHLAPNHGFEDYTISLKKNIWGVNKLTASSVFNKTQLCSFVKKKFKNNFNRYLVNYLVIKGEVLLFEKIIHDYPYCWRSKTPLIFKSTKQWFLDTNSFLKKKALLSLKKVKYNPDKSYSRLYNLIKDRPDWCISRQRAWGVPMPIFFNEYKKPLVSGGLMKHLKSLVYLYNSNILYTKSAKSLLHTLKTNKNFTTPKLSFCKETFDVWFVSGNSYLTLNKKGNLTYIEGNDQHRGWFQSSLWLGLLYKNYIPYNKLTTHGFIVDKGGLKFSKSSKSKKNKLFYIMENYGSDLLKLWFCSENPYNDIFFSEKILNKAVNTYRMFRNTFKFMLGNLFDLNIYKDKLSYSLLKKWDRFFLHKTFTHIKSFFSWNKGSLDVVGIVKKTTLFCSNFLSVKFQKIKERLYTYPLKSIGRRSCQSSLYLILNGILKVLSPVLFFTSIEVLNTLRKLQFNSPLHSCDFAIPSNVDNSYICYNPIINIINSTQLQFIQRVINKFLEIYLNKFKIIGICHNSQIEVILGIKWGYYSRGAPRYFFCKKNNENFNLSNFTRKGLQNPNRSFFKLNRLGRLYCRRSWKNYKKLVWGFNLGFTSKISKKSV</sequence>
<dbReference type="InterPro" id="IPR002301">
    <property type="entry name" value="Ile-tRNA-ligase"/>
</dbReference>
<evidence type="ECO:0000259" key="12">
    <source>
        <dbReference type="Pfam" id="PF00133"/>
    </source>
</evidence>
<evidence type="ECO:0000256" key="10">
    <source>
        <dbReference type="ARBA" id="ARBA00048359"/>
    </source>
</evidence>
<evidence type="ECO:0000256" key="7">
    <source>
        <dbReference type="ARBA" id="ARBA00022917"/>
    </source>
</evidence>
<dbReference type="InterPro" id="IPR014729">
    <property type="entry name" value="Rossmann-like_a/b/a_fold"/>
</dbReference>
<reference evidence="13" key="2">
    <citation type="submission" date="2023-06" db="EMBL/GenBank/DDBJ databases">
        <authorList>
            <person name="Williams T.J."/>
            <person name="Allen M.A."/>
            <person name="Ivanova N."/>
            <person name="Huntemann M."/>
            <person name="Haque S."/>
            <person name="Hancock A.M."/>
            <person name="Brazendale S."/>
            <person name="Cavicchioli R."/>
        </authorList>
    </citation>
    <scope>NUCLEOTIDE SEQUENCE</scope>
    <source>
        <strain evidence="13">MAG_Ga0307966_1000010</strain>
    </source>
</reference>
<keyword evidence="8 11" id="KW-0030">Aminoacyl-tRNA synthetase</keyword>
<evidence type="ECO:0000313" key="13">
    <source>
        <dbReference type="EMBL" id="WMI30494.1"/>
    </source>
</evidence>
<keyword evidence="3" id="KW-0963">Cytoplasm</keyword>
<dbReference type="InterPro" id="IPR009008">
    <property type="entry name" value="Val/Leu/Ile-tRNA-synth_edit"/>
</dbReference>
<evidence type="ECO:0000256" key="8">
    <source>
        <dbReference type="ARBA" id="ARBA00023146"/>
    </source>
</evidence>
<dbReference type="Pfam" id="PF00133">
    <property type="entry name" value="tRNA-synt_1"/>
    <property type="match status" value="1"/>
</dbReference>
<organism evidence="13">
    <name type="scientific">Candidatus Organicella extenuata</name>
    <dbReference type="NCBI Taxonomy" id="2841811"/>
    <lineage>
        <taxon>Bacteria</taxon>
        <taxon>Pseudomonadati</taxon>
        <taxon>Verrucomicrobiota</taxon>
        <taxon>Candidatus Organicella</taxon>
    </lineage>
</organism>
<reference evidence="13" key="1">
    <citation type="journal article" date="2021" name="Front. Microbiol.">
        <title>Genome Analysis of a Verrucomicrobial Endosymbiont With a Tiny Genome Discovered in an Antarctic Lake.</title>
        <authorList>
            <person name="Williams T.J."/>
            <person name="Allen M.A."/>
            <person name="Ivanova N."/>
            <person name="Huntemann M."/>
            <person name="Haque S."/>
            <person name="Hancock A.M."/>
            <person name="Brazendale S."/>
            <person name="Cavicchioli R."/>
        </authorList>
    </citation>
    <scope>NUCLEOTIDE SEQUENCE</scope>
    <source>
        <strain evidence="13">MAG_Ga0307966_1000010</strain>
    </source>
</reference>
<dbReference type="GO" id="GO:0005829">
    <property type="term" value="C:cytosol"/>
    <property type="evidence" value="ECO:0007669"/>
    <property type="project" value="TreeGrafter"/>
</dbReference>
<dbReference type="SUPFAM" id="SSF47323">
    <property type="entry name" value="Anticodon-binding domain of a subclass of class I aminoacyl-tRNA synthetases"/>
    <property type="match status" value="1"/>
</dbReference>
<protein>
    <recommendedName>
        <fullName evidence="2">isoleucine--tRNA ligase</fullName>
        <ecNumber evidence="2">6.1.1.5</ecNumber>
    </recommendedName>
</protein>